<comment type="subcellular location">
    <subcellularLocation>
        <location evidence="1">Fimbrium</location>
    </subcellularLocation>
</comment>
<reference evidence="10" key="1">
    <citation type="journal article" date="2019" name="Int. J. Syst. Evol. Microbiol.">
        <title>The Global Catalogue of Microorganisms (GCM) 10K type strain sequencing project: providing services to taxonomists for standard genome sequencing and annotation.</title>
        <authorList>
            <consortium name="The Broad Institute Genomics Platform"/>
            <consortium name="The Broad Institute Genome Sequencing Center for Infectious Disease"/>
            <person name="Wu L."/>
            <person name="Ma J."/>
        </authorList>
    </citation>
    <scope>NUCLEOTIDE SEQUENCE [LARGE SCALE GENOMIC DNA]</scope>
    <source>
        <strain evidence="10">JCM 17555</strain>
    </source>
</reference>
<evidence type="ECO:0000256" key="7">
    <source>
        <dbReference type="SAM" id="SignalP"/>
    </source>
</evidence>
<dbReference type="SUPFAM" id="SSF50998">
    <property type="entry name" value="Quinoprotein alcohol dehydrogenase-like"/>
    <property type="match status" value="1"/>
</dbReference>
<gene>
    <name evidence="9" type="primary">pilY1</name>
    <name evidence="9" type="ORF">GCM10022278_07750</name>
</gene>
<dbReference type="InterPro" id="IPR008707">
    <property type="entry name" value="B-propeller_PilY1"/>
</dbReference>
<organism evidence="9 10">
    <name type="scientific">Allohahella marinimesophila</name>
    <dbReference type="NCBI Taxonomy" id="1054972"/>
    <lineage>
        <taxon>Bacteria</taxon>
        <taxon>Pseudomonadati</taxon>
        <taxon>Pseudomonadota</taxon>
        <taxon>Gammaproteobacteria</taxon>
        <taxon>Oceanospirillales</taxon>
        <taxon>Hahellaceae</taxon>
        <taxon>Allohahella</taxon>
    </lineage>
</organism>
<evidence type="ECO:0000256" key="6">
    <source>
        <dbReference type="ARBA" id="ARBA00023263"/>
    </source>
</evidence>
<evidence type="ECO:0000313" key="10">
    <source>
        <dbReference type="Proteomes" id="UP001501337"/>
    </source>
</evidence>
<dbReference type="Pfam" id="PF05567">
    <property type="entry name" value="T4P_PilY1"/>
    <property type="match status" value="1"/>
</dbReference>
<keyword evidence="6" id="KW-0281">Fimbrium</keyword>
<evidence type="ECO:0000256" key="5">
    <source>
        <dbReference type="ARBA" id="ARBA00022837"/>
    </source>
</evidence>
<dbReference type="InterPro" id="IPR015943">
    <property type="entry name" value="WD40/YVTN_repeat-like_dom_sf"/>
</dbReference>
<evidence type="ECO:0000256" key="4">
    <source>
        <dbReference type="ARBA" id="ARBA00022723"/>
    </source>
</evidence>
<name>A0ABP7NNU7_9GAMM</name>
<evidence type="ECO:0000259" key="8">
    <source>
        <dbReference type="Pfam" id="PF05567"/>
    </source>
</evidence>
<dbReference type="PROSITE" id="PS00018">
    <property type="entry name" value="EF_HAND_1"/>
    <property type="match status" value="1"/>
</dbReference>
<feature type="signal peptide" evidence="7">
    <location>
        <begin position="1"/>
        <end position="35"/>
    </location>
</feature>
<dbReference type="EMBL" id="BAABBO010000001">
    <property type="protein sequence ID" value="GAA3951028.1"/>
    <property type="molecule type" value="Genomic_DNA"/>
</dbReference>
<evidence type="ECO:0000256" key="3">
    <source>
        <dbReference type="ARBA" id="ARBA00022558"/>
    </source>
</evidence>
<keyword evidence="5" id="KW-0106">Calcium</keyword>
<feature type="domain" description="PilY1 beta-propeller" evidence="8">
    <location>
        <begin position="699"/>
        <end position="1066"/>
    </location>
</feature>
<feature type="chain" id="PRO_5046461619" evidence="7">
    <location>
        <begin position="36"/>
        <end position="1267"/>
    </location>
</feature>
<evidence type="ECO:0000313" key="9">
    <source>
        <dbReference type="EMBL" id="GAA3951028.1"/>
    </source>
</evidence>
<comment type="similarity">
    <text evidence="2">Belongs to the PilY1 family.</text>
</comment>
<dbReference type="InterPro" id="IPR011047">
    <property type="entry name" value="Quinoprotein_ADH-like_sf"/>
</dbReference>
<dbReference type="Gene3D" id="2.130.10.10">
    <property type="entry name" value="YVTN repeat-like/Quinoprotein amine dehydrogenase"/>
    <property type="match status" value="1"/>
</dbReference>
<dbReference type="RefSeq" id="WP_344803451.1">
    <property type="nucleotide sequence ID" value="NZ_BAABBO010000001.1"/>
</dbReference>
<proteinExistence type="inferred from homology"/>
<protein>
    <submittedName>
        <fullName evidence="9">Type 4a pilus biogenesis protein PilY1</fullName>
    </submittedName>
</protein>
<keyword evidence="4" id="KW-0479">Metal-binding</keyword>
<evidence type="ECO:0000256" key="2">
    <source>
        <dbReference type="ARBA" id="ARBA00008387"/>
    </source>
</evidence>
<accession>A0ABP7NNU7</accession>
<keyword evidence="10" id="KW-1185">Reference proteome</keyword>
<evidence type="ECO:0000256" key="1">
    <source>
        <dbReference type="ARBA" id="ARBA00004561"/>
    </source>
</evidence>
<comment type="caution">
    <text evidence="9">The sequence shown here is derived from an EMBL/GenBank/DDBJ whole genome shotgun (WGS) entry which is preliminary data.</text>
</comment>
<sequence length="1267" mass="137808">MLNETLKIVISSARKSGAYGLASLLLLGPATQTYAAPLNLATVPLFVKNSVEPNIFVTLDDSGSMAFAYTPDDRVNGYETSNERLCRPDGCSKKNWLFIQRKFASPDWNLQFYNPDINYVAPKKADGSSYATSFTNAYVNGFRPDVNSDGTADTTNLSNNYFPTFVYTPSTSKGRDYSYSLSTEIILHPRDDFGAGGDERPDTAGLGQHAYYYRYDPSKCTTDVISDNDCYRYVKVGSESGKTAAESRQNFANWFSFYRTRVFAAASAASLAFEAVGDTARLAFQALNKCNGFNNDCEGWTGTDVDSRLRPFNGAHRDGFYNWLSIAPASGGTPLRSAVVRAGAELTRTGKNSAYAFQPGTTETPLIECRPSYHMLFTDGLWNGSLATDYGNVDNTAQTMPPVSPASEFGAQNYTPIGPFKDSASNTVADIVFSQWYNDAQPDMADKVPVYLTAKSGTQAEIFWNPKNDSAHWQHMTTFTVGLGFSAVLNDPDFNGDTFGGDYSALVSGAKTWPSASNNSGNNPYDLWHAAINGRGKFFSADDPNTLVEAFRAVLQGIQDRTATAAAPASDSAVVEGADFAYAANFNSENWSGDLRAFALTADENGTLKVAETPSWSAGAQLASRTPHSREIKIANTAGVLVDFEYANLTAAQQAQLSLNSLGEADAFGADRVTWLRGSDAMEDIRFRSRGQGASRKVLGDIVYSAPLYVGAPSSLNLDKTEGFSRTDPNSYEVFKTLQAERRPMVYVGANDGMLHAFDANTGVEIFAFVPSEIVPKLNKLTAIGYKHEPFVDGELNSFDVYDPASSTKWRTILIGSLRAGGRSVYALDVTDPDEVKLMWEISGTKALNSTVRPNLGHVYGKAQIGRLHNGKWGVVIGNGYKSDGDRSQLLVLNALTGETIKAFDTGVGTPTDPNGMAEPLLADVNGDLIVDSVYAGDLHGKLWRFDLINTAVSTKEAIMGTSTVHPRTNGTALANWKLAENKPLFTAMAPNGDRQSITTRPQLALHPFGDSYLVTFGTGKYIEEDDGELDLVQVNSFYSVWDRSVLDKTKVNGTFDRDDLQQQKLLVFEEQEYVADVEGEPIILKNTIKRLTTETVEWLTYDDTPPYDAPVVNERGWFLDFVEYADDGTGKATAADPINRGEMMMTNPIVRGTGGEPVVFFMSSTPLLSLCESGLENYIFGLSAAGGPPKVRQFDLNNDGMINNGDYNADDAAYGSGNNLAAVKIANTGGFNILGQNIVRTTANGVEITKTEFGANDGRQTWRQLR</sequence>
<dbReference type="InterPro" id="IPR018247">
    <property type="entry name" value="EF_Hand_1_Ca_BS"/>
</dbReference>
<keyword evidence="3" id="KW-1029">Fimbrium biogenesis</keyword>
<keyword evidence="7" id="KW-0732">Signal</keyword>
<dbReference type="Proteomes" id="UP001501337">
    <property type="component" value="Unassembled WGS sequence"/>
</dbReference>